<dbReference type="InterPro" id="IPR005094">
    <property type="entry name" value="Endonuclease_MobA/VirD2"/>
</dbReference>
<keyword evidence="4" id="KW-1185">Reference proteome</keyword>
<feature type="region of interest" description="Disordered" evidence="1">
    <location>
        <begin position="487"/>
        <end position="588"/>
    </location>
</feature>
<proteinExistence type="predicted"/>
<evidence type="ECO:0000259" key="2">
    <source>
        <dbReference type="Pfam" id="PF03432"/>
    </source>
</evidence>
<sequence>MVATVGSAAGNAVALDRYIGHALAHDQNNPDGPSQRVEFASTIGDCAPETFIADMRRTRATYGKSGLKVETYHWILSHSHEEADPTSERDGWIAHELARTWAAEAFPGRQIKLVTQRDNGRAELTKGGVVWVPGKWHSHIQVASVAEREATIRWIDKSGVEQTKRYPAGRAIDGTMKNLHRVRGVTDAVVERELQYSNRDYMAACRKASRGDQVTRADYAQRADRGYSDHDQVRATLRHAQAQATSWEDYIDRAAAEGVMVRGAGKSGASYAWIGEDGTDQKARARKLGDAYTRRAVEAQCERNVAALARGETLEAPEPVLAPPSPPREGRPVPEFFTTDGKPPWESDKELADYVEQVEREGGTYEGRAREGLNEALADPFSTDADTLAVVAEEHGVEMVDGDNGALVVVVETDGGRAAIPAERLGGAYADRDALEHELEVIQEGIDDGRDQARGAEGAAHGGHVQLRDVRSIDSALIDAAIAERDRESARLRAGRGSEVGREDGGRDGIDLAEQRRRLGEVAAAGARPERSARGDERAVARAGADDGRADQRRDRAQQPRRTLRDQALDRAARPTDRDRGDDGDRGR</sequence>
<name>A0ABP8Z4L0_9ACTN</name>
<gene>
    <name evidence="3" type="ORF">GCM10023217_15140</name>
</gene>
<dbReference type="Proteomes" id="UP001500822">
    <property type="component" value="Unassembled WGS sequence"/>
</dbReference>
<evidence type="ECO:0000313" key="3">
    <source>
        <dbReference type="EMBL" id="GAA4746451.1"/>
    </source>
</evidence>
<reference evidence="4" key="1">
    <citation type="journal article" date="2019" name="Int. J. Syst. Evol. Microbiol.">
        <title>The Global Catalogue of Microorganisms (GCM) 10K type strain sequencing project: providing services to taxonomists for standard genome sequencing and annotation.</title>
        <authorList>
            <consortium name="The Broad Institute Genomics Platform"/>
            <consortium name="The Broad Institute Genome Sequencing Center for Infectious Disease"/>
            <person name="Wu L."/>
            <person name="Ma J."/>
        </authorList>
    </citation>
    <scope>NUCLEOTIDE SEQUENCE [LARGE SCALE GENOMIC DNA]</scope>
    <source>
        <strain evidence="4">JCM 18077</strain>
    </source>
</reference>
<evidence type="ECO:0000256" key="1">
    <source>
        <dbReference type="SAM" id="MobiDB-lite"/>
    </source>
</evidence>
<feature type="domain" description="MobA/VirD2-like nuclease" evidence="2">
    <location>
        <begin position="34"/>
        <end position="146"/>
    </location>
</feature>
<feature type="compositionally biased region" description="Basic and acidic residues" evidence="1">
    <location>
        <begin position="499"/>
        <end position="520"/>
    </location>
</feature>
<dbReference type="Pfam" id="PF03432">
    <property type="entry name" value="Relaxase"/>
    <property type="match status" value="1"/>
</dbReference>
<dbReference type="RefSeq" id="WP_345313020.1">
    <property type="nucleotide sequence ID" value="NZ_BAABIE010000005.1"/>
</dbReference>
<dbReference type="EMBL" id="BAABIE010000005">
    <property type="protein sequence ID" value="GAA4746451.1"/>
    <property type="molecule type" value="Genomic_DNA"/>
</dbReference>
<protein>
    <recommendedName>
        <fullName evidence="2">MobA/VirD2-like nuclease domain-containing protein</fullName>
    </recommendedName>
</protein>
<accession>A0ABP8Z4L0</accession>
<feature type="compositionally biased region" description="Basic and acidic residues" evidence="1">
    <location>
        <begin position="528"/>
        <end position="588"/>
    </location>
</feature>
<organism evidence="3 4">
    <name type="scientific">Gordonia alkaliphila</name>
    <dbReference type="NCBI Taxonomy" id="1053547"/>
    <lineage>
        <taxon>Bacteria</taxon>
        <taxon>Bacillati</taxon>
        <taxon>Actinomycetota</taxon>
        <taxon>Actinomycetes</taxon>
        <taxon>Mycobacteriales</taxon>
        <taxon>Gordoniaceae</taxon>
        <taxon>Gordonia</taxon>
    </lineage>
</organism>
<comment type="caution">
    <text evidence="3">The sequence shown here is derived from an EMBL/GenBank/DDBJ whole genome shotgun (WGS) entry which is preliminary data.</text>
</comment>
<evidence type="ECO:0000313" key="4">
    <source>
        <dbReference type="Proteomes" id="UP001500822"/>
    </source>
</evidence>